<organism evidence="2 3">
    <name type="scientific">Ataeniobius toweri</name>
    <dbReference type="NCBI Taxonomy" id="208326"/>
    <lineage>
        <taxon>Eukaryota</taxon>
        <taxon>Metazoa</taxon>
        <taxon>Chordata</taxon>
        <taxon>Craniata</taxon>
        <taxon>Vertebrata</taxon>
        <taxon>Euteleostomi</taxon>
        <taxon>Actinopterygii</taxon>
        <taxon>Neopterygii</taxon>
        <taxon>Teleostei</taxon>
        <taxon>Neoteleostei</taxon>
        <taxon>Acanthomorphata</taxon>
        <taxon>Ovalentaria</taxon>
        <taxon>Atherinomorphae</taxon>
        <taxon>Cyprinodontiformes</taxon>
        <taxon>Goodeidae</taxon>
        <taxon>Ataeniobius</taxon>
    </lineage>
</organism>
<accession>A0ABU7AZ46</accession>
<evidence type="ECO:0000256" key="1">
    <source>
        <dbReference type="SAM" id="MobiDB-lite"/>
    </source>
</evidence>
<evidence type="ECO:0000313" key="2">
    <source>
        <dbReference type="EMBL" id="MED6242589.1"/>
    </source>
</evidence>
<proteinExistence type="predicted"/>
<keyword evidence="3" id="KW-1185">Reference proteome</keyword>
<evidence type="ECO:0000313" key="3">
    <source>
        <dbReference type="Proteomes" id="UP001345963"/>
    </source>
</evidence>
<feature type="compositionally biased region" description="Basic and acidic residues" evidence="1">
    <location>
        <begin position="7"/>
        <end position="20"/>
    </location>
</feature>
<sequence>MYCSRSMESEASRPGVDGKKHAVSQLPAIGPRERLLDTRCAIGHSVYITQPITVITRFRAFSPQSSHIAASPSSPTSRATEVSKLNEKTPKRKCSGHHRQKCILFY</sequence>
<name>A0ABU7AZ46_9TELE</name>
<protein>
    <submittedName>
        <fullName evidence="2">Uncharacterized protein</fullName>
    </submittedName>
</protein>
<dbReference type="EMBL" id="JAHUTI010031289">
    <property type="protein sequence ID" value="MED6242589.1"/>
    <property type="molecule type" value="Genomic_DNA"/>
</dbReference>
<reference evidence="2 3" key="1">
    <citation type="submission" date="2021-07" db="EMBL/GenBank/DDBJ databases">
        <authorList>
            <person name="Palmer J.M."/>
        </authorList>
    </citation>
    <scope>NUCLEOTIDE SEQUENCE [LARGE SCALE GENOMIC DNA]</scope>
    <source>
        <strain evidence="2 3">AT_MEX2019</strain>
        <tissue evidence="2">Muscle</tissue>
    </source>
</reference>
<feature type="region of interest" description="Disordered" evidence="1">
    <location>
        <begin position="1"/>
        <end position="25"/>
    </location>
</feature>
<feature type="compositionally biased region" description="Low complexity" evidence="1">
    <location>
        <begin position="69"/>
        <end position="80"/>
    </location>
</feature>
<feature type="region of interest" description="Disordered" evidence="1">
    <location>
        <begin position="65"/>
        <end position="93"/>
    </location>
</feature>
<comment type="caution">
    <text evidence="2">The sequence shown here is derived from an EMBL/GenBank/DDBJ whole genome shotgun (WGS) entry which is preliminary data.</text>
</comment>
<gene>
    <name evidence="2" type="ORF">ATANTOWER_006888</name>
</gene>
<dbReference type="Proteomes" id="UP001345963">
    <property type="component" value="Unassembled WGS sequence"/>
</dbReference>